<protein>
    <submittedName>
        <fullName evidence="1">Uncharacterized protein</fullName>
    </submittedName>
</protein>
<keyword evidence="2" id="KW-1185">Reference proteome</keyword>
<sequence length="120" mass="13624">MTPQTQIRRHKHRKCRLTPNLTLRFLLSKVNVAGTVQGVLDTVRVMTIGINNAEGDMMSSLQEEGIQAQDMDTAAVIEKGSLKRLRKLRNVLQFNIREEIITLFRTMSYLLLSADSIIVI</sequence>
<name>A0A7R9GE76_9CRUS</name>
<dbReference type="Proteomes" id="UP000678499">
    <property type="component" value="Unassembled WGS sequence"/>
</dbReference>
<organism evidence="1">
    <name type="scientific">Notodromas monacha</name>
    <dbReference type="NCBI Taxonomy" id="399045"/>
    <lineage>
        <taxon>Eukaryota</taxon>
        <taxon>Metazoa</taxon>
        <taxon>Ecdysozoa</taxon>
        <taxon>Arthropoda</taxon>
        <taxon>Crustacea</taxon>
        <taxon>Oligostraca</taxon>
        <taxon>Ostracoda</taxon>
        <taxon>Podocopa</taxon>
        <taxon>Podocopida</taxon>
        <taxon>Cypridocopina</taxon>
        <taxon>Cypridoidea</taxon>
        <taxon>Cyprididae</taxon>
        <taxon>Notodromas</taxon>
    </lineage>
</organism>
<gene>
    <name evidence="1" type="ORF">NMOB1V02_LOCUS6988</name>
</gene>
<dbReference type="EMBL" id="OA883618">
    <property type="protein sequence ID" value="CAD7279312.1"/>
    <property type="molecule type" value="Genomic_DNA"/>
</dbReference>
<reference evidence="1" key="1">
    <citation type="submission" date="2020-11" db="EMBL/GenBank/DDBJ databases">
        <authorList>
            <person name="Tran Van P."/>
        </authorList>
    </citation>
    <scope>NUCLEOTIDE SEQUENCE</scope>
</reference>
<accession>A0A7R9GE76</accession>
<evidence type="ECO:0000313" key="1">
    <source>
        <dbReference type="EMBL" id="CAD7279312.1"/>
    </source>
</evidence>
<dbReference type="EMBL" id="CAJPEX010001581">
    <property type="protein sequence ID" value="CAG0919464.1"/>
    <property type="molecule type" value="Genomic_DNA"/>
</dbReference>
<evidence type="ECO:0000313" key="2">
    <source>
        <dbReference type="Proteomes" id="UP000678499"/>
    </source>
</evidence>
<proteinExistence type="predicted"/>
<dbReference type="AlphaFoldDB" id="A0A7R9GE76"/>